<sequence length="78" mass="8848">MIQLTRFNGQTFVLNAFLIEQIEALPDTTVTLTTGKKIVVRETVDQVTQLVIRFLKEIPWSQAVRAEEGVLRCSKAED</sequence>
<dbReference type="AlphaFoldDB" id="A0A4Z0GW10"/>
<organism evidence="1 2">
    <name type="scientific">Sporolactobacillus shoreae</name>
    <dbReference type="NCBI Taxonomy" id="1465501"/>
    <lineage>
        <taxon>Bacteria</taxon>
        <taxon>Bacillati</taxon>
        <taxon>Bacillota</taxon>
        <taxon>Bacilli</taxon>
        <taxon>Bacillales</taxon>
        <taxon>Sporolactobacillaceae</taxon>
        <taxon>Sporolactobacillus</taxon>
    </lineage>
</organism>
<name>A0A4Z0GW10_9BACL</name>
<dbReference type="Pfam" id="PF06289">
    <property type="entry name" value="FlbD"/>
    <property type="match status" value="1"/>
</dbReference>
<dbReference type="OrthoDB" id="9799862at2"/>
<dbReference type="RefSeq" id="WP_135347114.1">
    <property type="nucleotide sequence ID" value="NZ_SRJD01000001.1"/>
</dbReference>
<reference evidence="1 2" key="1">
    <citation type="journal article" date="2015" name="Int. J. Syst. Evol. Microbiol.">
        <title>Sporolactobacillus shoreae sp. nov. and Sporolactobacillus spathodeae sp. nov., two spore-forming lactic acid bacteria isolated from tree barks in Thailand.</title>
        <authorList>
            <person name="Thamacharoensuk T."/>
            <person name="Kitahara M."/>
            <person name="Ohkuma M."/>
            <person name="Thongchul N."/>
            <person name="Tanasupawat S."/>
        </authorList>
    </citation>
    <scope>NUCLEOTIDE SEQUENCE [LARGE SCALE GENOMIC DNA]</scope>
    <source>
        <strain evidence="1 2">BK92</strain>
    </source>
</reference>
<keyword evidence="1" id="KW-0969">Cilium</keyword>
<protein>
    <submittedName>
        <fullName evidence="1">Flagellar protein FlbD</fullName>
    </submittedName>
</protein>
<dbReference type="PANTHER" id="PTHR39185">
    <property type="entry name" value="SWARMING MOTILITY PROTEIN SWRD"/>
    <property type="match status" value="1"/>
</dbReference>
<dbReference type="InterPro" id="IPR009384">
    <property type="entry name" value="SwrD-like"/>
</dbReference>
<dbReference type="PANTHER" id="PTHR39185:SF1">
    <property type="entry name" value="SWARMING MOTILITY PROTEIN SWRD"/>
    <property type="match status" value="1"/>
</dbReference>
<keyword evidence="1" id="KW-0282">Flagellum</keyword>
<keyword evidence="2" id="KW-1185">Reference proteome</keyword>
<evidence type="ECO:0000313" key="1">
    <source>
        <dbReference type="EMBL" id="TGB00472.1"/>
    </source>
</evidence>
<proteinExistence type="predicted"/>
<dbReference type="Proteomes" id="UP000298347">
    <property type="component" value="Unassembled WGS sequence"/>
</dbReference>
<gene>
    <name evidence="1" type="ORF">E4665_01030</name>
</gene>
<keyword evidence="1" id="KW-0966">Cell projection</keyword>
<comment type="caution">
    <text evidence="1">The sequence shown here is derived from an EMBL/GenBank/DDBJ whole genome shotgun (WGS) entry which is preliminary data.</text>
</comment>
<dbReference type="EMBL" id="SRJD01000001">
    <property type="protein sequence ID" value="TGB00472.1"/>
    <property type="molecule type" value="Genomic_DNA"/>
</dbReference>
<evidence type="ECO:0000313" key="2">
    <source>
        <dbReference type="Proteomes" id="UP000298347"/>
    </source>
</evidence>
<accession>A0A4Z0GW10</accession>